<feature type="transmembrane region" description="Helical" evidence="5">
    <location>
        <begin position="279"/>
        <end position="296"/>
    </location>
</feature>
<evidence type="ECO:0000256" key="2">
    <source>
        <dbReference type="ARBA" id="ARBA00022692"/>
    </source>
</evidence>
<dbReference type="Pfam" id="PF00892">
    <property type="entry name" value="EamA"/>
    <property type="match status" value="2"/>
</dbReference>
<dbReference type="SUPFAM" id="SSF103481">
    <property type="entry name" value="Multidrug resistance efflux transporter EmrE"/>
    <property type="match status" value="2"/>
</dbReference>
<dbReference type="Proteomes" id="UP000070175">
    <property type="component" value="Unassembled WGS sequence"/>
</dbReference>
<evidence type="ECO:0000313" key="8">
    <source>
        <dbReference type="Proteomes" id="UP000070175"/>
    </source>
</evidence>
<evidence type="ECO:0000256" key="1">
    <source>
        <dbReference type="ARBA" id="ARBA00004141"/>
    </source>
</evidence>
<feature type="transmembrane region" description="Helical" evidence="5">
    <location>
        <begin position="159"/>
        <end position="176"/>
    </location>
</feature>
<feature type="transmembrane region" description="Helical" evidence="5">
    <location>
        <begin position="255"/>
        <end position="272"/>
    </location>
</feature>
<feature type="transmembrane region" description="Helical" evidence="5">
    <location>
        <begin position="67"/>
        <end position="86"/>
    </location>
</feature>
<keyword evidence="8" id="KW-1185">Reference proteome</keyword>
<feature type="transmembrane region" description="Helical" evidence="5">
    <location>
        <begin position="188"/>
        <end position="207"/>
    </location>
</feature>
<reference evidence="7 8" key="1">
    <citation type="journal article" date="2016" name="Sci. Rep.">
        <title>Metabolic traits of an uncultured archaeal lineage -MSBL1- from brine pools of the Red Sea.</title>
        <authorList>
            <person name="Mwirichia R."/>
            <person name="Alam I."/>
            <person name="Rashid M."/>
            <person name="Vinu M."/>
            <person name="Ba-Alawi W."/>
            <person name="Anthony Kamau A."/>
            <person name="Kamanda Ngugi D."/>
            <person name="Goker M."/>
            <person name="Klenk H.P."/>
            <person name="Bajic V."/>
            <person name="Stingl U."/>
        </authorList>
    </citation>
    <scope>NUCLEOTIDE SEQUENCE [LARGE SCALE GENOMIC DNA]</scope>
    <source>
        <strain evidence="7">SCGC-AAA382N08</strain>
    </source>
</reference>
<dbReference type="InterPro" id="IPR000620">
    <property type="entry name" value="EamA_dom"/>
</dbReference>
<dbReference type="InterPro" id="IPR037185">
    <property type="entry name" value="EmrE-like"/>
</dbReference>
<dbReference type="PANTHER" id="PTHR32322:SF2">
    <property type="entry name" value="EAMA DOMAIN-CONTAINING PROTEIN"/>
    <property type="match status" value="1"/>
</dbReference>
<keyword evidence="2 5" id="KW-0812">Transmembrane</keyword>
<accession>A0A133VQW0</accession>
<feature type="domain" description="EamA" evidence="6">
    <location>
        <begin position="161"/>
        <end position="293"/>
    </location>
</feature>
<feature type="transmembrane region" description="Helical" evidence="5">
    <location>
        <begin position="106"/>
        <end position="138"/>
    </location>
</feature>
<evidence type="ECO:0000313" key="7">
    <source>
        <dbReference type="EMBL" id="KXB08810.1"/>
    </source>
</evidence>
<proteinExistence type="predicted"/>
<dbReference type="Gene3D" id="1.10.3730.20">
    <property type="match status" value="1"/>
</dbReference>
<feature type="transmembrane region" description="Helical" evidence="5">
    <location>
        <begin position="228"/>
        <end position="249"/>
    </location>
</feature>
<evidence type="ECO:0000259" key="6">
    <source>
        <dbReference type="Pfam" id="PF00892"/>
    </source>
</evidence>
<dbReference type="EMBL" id="LHYJ01000002">
    <property type="protein sequence ID" value="KXB08810.1"/>
    <property type="molecule type" value="Genomic_DNA"/>
</dbReference>
<dbReference type="AlphaFoldDB" id="A0A133VQW0"/>
<evidence type="ECO:0000256" key="4">
    <source>
        <dbReference type="ARBA" id="ARBA00023136"/>
    </source>
</evidence>
<keyword evidence="3 5" id="KW-1133">Transmembrane helix</keyword>
<dbReference type="PANTHER" id="PTHR32322">
    <property type="entry name" value="INNER MEMBRANE TRANSPORTER"/>
    <property type="match status" value="1"/>
</dbReference>
<comment type="caution">
    <text evidence="7">The sequence shown here is derived from an EMBL/GenBank/DDBJ whole genome shotgun (WGS) entry which is preliminary data.</text>
</comment>
<keyword evidence="4 5" id="KW-0472">Membrane</keyword>
<dbReference type="GO" id="GO:0016020">
    <property type="term" value="C:membrane"/>
    <property type="evidence" value="ECO:0007669"/>
    <property type="project" value="UniProtKB-SubCell"/>
</dbReference>
<organism evidence="7 8">
    <name type="scientific">candidate division MSBL1 archaeon SCGC-AAA382N08</name>
    <dbReference type="NCBI Taxonomy" id="1698285"/>
    <lineage>
        <taxon>Archaea</taxon>
        <taxon>Methanobacteriati</taxon>
        <taxon>Methanobacteriota</taxon>
        <taxon>candidate division MSBL1</taxon>
    </lineage>
</organism>
<protein>
    <recommendedName>
        <fullName evidence="6">EamA domain-containing protein</fullName>
    </recommendedName>
</protein>
<gene>
    <name evidence="7" type="ORF">AKJ56_00310</name>
</gene>
<evidence type="ECO:0000256" key="3">
    <source>
        <dbReference type="ARBA" id="ARBA00022989"/>
    </source>
</evidence>
<comment type="subcellular location">
    <subcellularLocation>
        <location evidence="1">Membrane</location>
        <topology evidence="1">Multi-pass membrane protein</topology>
    </subcellularLocation>
</comment>
<sequence length="297" mass="32122">MLKVIGSILAISASFFFGLRNVLVRKSTSTGDVMEATIITLAADVSIFLPTALFLEYPHFEITSVSLIAFISAGLIGPFIGLIFLYEGTKRVGASRTTPISRGSTLVSALIGIILLGEVASTIHIVGIVTLLIGIAVISYEIESEDPDSKTSNRFTTDLIYPLSAMTFFGIMYPLMKLGYSNGTSVPVGITITFSTSLIAMTLFYLVTGRSLLAPFRAKEKKIYLATGYTHSIAILLFNFSLFISPVVITVPFRSMSPITVLILSYFFLKKLEKITTKIIIGTLLAVLGGVLIGIFM</sequence>
<feature type="domain" description="EamA" evidence="6">
    <location>
        <begin position="5"/>
        <end position="139"/>
    </location>
</feature>
<dbReference type="InterPro" id="IPR050638">
    <property type="entry name" value="AA-Vitamin_Transporters"/>
</dbReference>
<evidence type="ECO:0000256" key="5">
    <source>
        <dbReference type="SAM" id="Phobius"/>
    </source>
</evidence>
<feature type="transmembrane region" description="Helical" evidence="5">
    <location>
        <begin position="36"/>
        <end position="55"/>
    </location>
</feature>
<name>A0A133VQW0_9EURY</name>